<keyword evidence="5" id="KW-0694">RNA-binding</keyword>
<dbReference type="HOGENOM" id="CLU_345875_0_0_1"/>
<dbReference type="InterPro" id="IPR026258">
    <property type="entry name" value="SRP68"/>
</dbReference>
<evidence type="ECO:0000256" key="10">
    <source>
        <dbReference type="SAM" id="MobiDB-lite"/>
    </source>
</evidence>
<dbReference type="GO" id="GO:0030942">
    <property type="term" value="F:endoplasmic reticulum signal peptide binding"/>
    <property type="evidence" value="ECO:0007669"/>
    <property type="project" value="InterPro"/>
</dbReference>
<comment type="subcellular location">
    <subcellularLocation>
        <location evidence="1">Cytoplasm</location>
    </subcellularLocation>
    <subcellularLocation>
        <location evidence="2">Nucleus</location>
        <location evidence="2">Nucleolus</location>
    </subcellularLocation>
</comment>
<dbReference type="OMA" id="RYRRYCA"/>
<evidence type="ECO:0000256" key="8">
    <source>
        <dbReference type="ARBA" id="ARBA00023274"/>
    </source>
</evidence>
<keyword evidence="12" id="KW-1185">Reference proteome</keyword>
<evidence type="ECO:0000256" key="9">
    <source>
        <dbReference type="ARBA" id="ARBA00029498"/>
    </source>
</evidence>
<evidence type="ECO:0000256" key="3">
    <source>
        <dbReference type="ARBA" id="ARBA00009352"/>
    </source>
</evidence>
<dbReference type="Proteomes" id="UP000186303">
    <property type="component" value="Chromosome 1"/>
</dbReference>
<organism evidence="11 12">
    <name type="scientific">Malassezia sympodialis (strain ATCC 42132)</name>
    <name type="common">Atopic eczema-associated yeast</name>
    <dbReference type="NCBI Taxonomy" id="1230383"/>
    <lineage>
        <taxon>Eukaryota</taxon>
        <taxon>Fungi</taxon>
        <taxon>Dikarya</taxon>
        <taxon>Basidiomycota</taxon>
        <taxon>Ustilaginomycotina</taxon>
        <taxon>Malasseziomycetes</taxon>
        <taxon>Malasseziales</taxon>
        <taxon>Malasseziaceae</taxon>
        <taxon>Malassezia</taxon>
    </lineage>
</organism>
<dbReference type="PANTHER" id="PTHR12860:SF0">
    <property type="entry name" value="SIGNAL RECOGNITION PARTICLE SUBUNIT SRP68"/>
    <property type="match status" value="1"/>
</dbReference>
<feature type="region of interest" description="Disordered" evidence="10">
    <location>
        <begin position="62"/>
        <end position="95"/>
    </location>
</feature>
<dbReference type="CDD" id="cd15481">
    <property type="entry name" value="SRP68-RBD"/>
    <property type="match status" value="1"/>
</dbReference>
<dbReference type="GO" id="GO:0005786">
    <property type="term" value="C:signal recognition particle, endoplasmic reticulum targeting"/>
    <property type="evidence" value="ECO:0007669"/>
    <property type="project" value="UniProtKB-KW"/>
</dbReference>
<dbReference type="OrthoDB" id="10255118at2759"/>
<dbReference type="EMBL" id="LT671821">
    <property type="protein sequence ID" value="SHO76419.1"/>
    <property type="molecule type" value="Genomic_DNA"/>
</dbReference>
<dbReference type="InterPro" id="IPR034652">
    <property type="entry name" value="SRP68-RBD"/>
</dbReference>
<dbReference type="AlphaFoldDB" id="M5E5L1"/>
<evidence type="ECO:0000313" key="12">
    <source>
        <dbReference type="Proteomes" id="UP000186303"/>
    </source>
</evidence>
<feature type="region of interest" description="Disordered" evidence="10">
    <location>
        <begin position="332"/>
        <end position="361"/>
    </location>
</feature>
<dbReference type="STRING" id="1230383.M5E5L1"/>
<dbReference type="GO" id="GO:0005047">
    <property type="term" value="F:signal recognition particle binding"/>
    <property type="evidence" value="ECO:0007669"/>
    <property type="project" value="InterPro"/>
</dbReference>
<name>M5E5L1_MALS4</name>
<protein>
    <recommendedName>
        <fullName evidence="9">Signal recognition particle subunit SRP68</fullName>
    </recommendedName>
</protein>
<evidence type="ECO:0000256" key="5">
    <source>
        <dbReference type="ARBA" id="ARBA00022884"/>
    </source>
</evidence>
<feature type="region of interest" description="Disordered" evidence="10">
    <location>
        <begin position="446"/>
        <end position="504"/>
    </location>
</feature>
<dbReference type="Pfam" id="PF16969">
    <property type="entry name" value="SRP68"/>
    <property type="match status" value="2"/>
</dbReference>
<evidence type="ECO:0000256" key="4">
    <source>
        <dbReference type="ARBA" id="ARBA00022490"/>
    </source>
</evidence>
<dbReference type="PANTHER" id="PTHR12860">
    <property type="entry name" value="SIGNAL RECOGNITION PARTICLE 68 KDA PROTEIN"/>
    <property type="match status" value="1"/>
</dbReference>
<dbReference type="Gene3D" id="1.10.3450.40">
    <property type="entry name" value="Signal recognition particle, SRP68 subunit, RNA-binding domain"/>
    <property type="match status" value="1"/>
</dbReference>
<dbReference type="GO" id="GO:0008312">
    <property type="term" value="F:7S RNA binding"/>
    <property type="evidence" value="ECO:0007669"/>
    <property type="project" value="InterPro"/>
</dbReference>
<feature type="compositionally biased region" description="Basic residues" evidence="10">
    <location>
        <begin position="490"/>
        <end position="499"/>
    </location>
</feature>
<evidence type="ECO:0000256" key="1">
    <source>
        <dbReference type="ARBA" id="ARBA00004496"/>
    </source>
</evidence>
<feature type="compositionally biased region" description="Basic residues" evidence="10">
    <location>
        <begin position="72"/>
        <end position="81"/>
    </location>
</feature>
<sequence>MDVAVEGRQPLATGALEFPLLQLIVEARNEHGMRQQDWSRYRRYCATKTQRVRSALHLTHAAEQGKAGKATKGQRRSKRRMNMTPEMQSAANKGRGHQFVRREIALDEVRDTRPLELLLFEAEHSWASAEEIWSQHTDENRSVHRRHSLSRARRAVQYAEELRELVEALPAVTLPGRAQTLAYVGLVRGALHFIQGRSEETLRVAAVTRQLLTNIAESSPTSRDEALASSFLDTLDAQIRFAAYSMNETDDPYAAAERTATPAVCEEVLPGFAETIQQLRSSHQAAPPKPLELHWRSQTIPVHTVELYDVVTRVRAEEAVLARFVQAPTFSAPSERTKSQRTRLTHAERNAKRRGGTGRARVARTNNAEWDPFDRVLSALADAEATARALVDENSHALAKTHSTRYEASGVHLRRAHEWLTYRLLSVRIARNVRLMHGVQLRAHKREARAQSLQQAHSARVRPSRPAAPSQKRPQPGSRAKRTRAEPKAFRRRPGRSGTRRLASERRVLRSKRALRAAEGQAERRRLRLVPGLAKLLDGIDSSLLAIGGLVMVEGEPDVSNLLEAKRFFYCAALMEYLAHAFVQYGLLGEALILLQRGDLYIRQAEQSLELADGAEDEDTSFPPQLLGGSDALAQRAQGLEQARTDVYSAITRHHGPAASMRASKSGQTLYFHAQRHVSFDAALVEHALLEAQAQLARGPADMAAGEAMDAEEMEPQVEDHAPVDMPMSNDDAPFDPANALAEEEERAQEAQRPRGWLASWFGRRA</sequence>
<evidence type="ECO:0000256" key="7">
    <source>
        <dbReference type="ARBA" id="ARBA00023242"/>
    </source>
</evidence>
<gene>
    <name evidence="11" type="ORF">MSYG_0757</name>
</gene>
<evidence type="ECO:0000313" key="11">
    <source>
        <dbReference type="EMBL" id="SHO76419.1"/>
    </source>
</evidence>
<accession>M5E5L1</accession>
<evidence type="ECO:0000256" key="6">
    <source>
        <dbReference type="ARBA" id="ARBA00023135"/>
    </source>
</evidence>
<dbReference type="VEuPathDB" id="FungiDB:MSYG_0757"/>
<comment type="similarity">
    <text evidence="3">Belongs to the SRP68 family.</text>
</comment>
<dbReference type="GO" id="GO:0006614">
    <property type="term" value="P:SRP-dependent cotranslational protein targeting to membrane"/>
    <property type="evidence" value="ECO:0007669"/>
    <property type="project" value="InterPro"/>
</dbReference>
<dbReference type="RefSeq" id="XP_018739316.1">
    <property type="nucleotide sequence ID" value="XM_018885777.1"/>
</dbReference>
<dbReference type="GO" id="GO:0005730">
    <property type="term" value="C:nucleolus"/>
    <property type="evidence" value="ECO:0007669"/>
    <property type="project" value="UniProtKB-SubCell"/>
</dbReference>
<keyword evidence="6" id="KW-0733">Signal recognition particle</keyword>
<keyword evidence="7" id="KW-0539">Nucleus</keyword>
<dbReference type="KEGG" id="msym:MSY001_0700"/>
<proteinExistence type="inferred from homology"/>
<reference evidence="12" key="1">
    <citation type="journal article" date="2017" name="Nucleic Acids Res.">
        <title>Proteogenomics produces comprehensive and highly accurate protein-coding gene annotation in a complete genome assembly of Malassezia sympodialis.</title>
        <authorList>
            <person name="Zhu Y."/>
            <person name="Engstroem P.G."/>
            <person name="Tellgren-Roth C."/>
            <person name="Baudo C.D."/>
            <person name="Kennell J.C."/>
            <person name="Sun S."/>
            <person name="Billmyre R.B."/>
            <person name="Schroeder M.S."/>
            <person name="Andersson A."/>
            <person name="Holm T."/>
            <person name="Sigurgeirsson B."/>
            <person name="Wu G."/>
            <person name="Sankaranarayanan S.R."/>
            <person name="Siddharthan R."/>
            <person name="Sanyal K."/>
            <person name="Lundeberg J."/>
            <person name="Nystedt B."/>
            <person name="Boekhout T."/>
            <person name="Dawson T.L. Jr."/>
            <person name="Heitman J."/>
            <person name="Scheynius A."/>
            <person name="Lehtioe J."/>
        </authorList>
    </citation>
    <scope>NUCLEOTIDE SEQUENCE [LARGE SCALE GENOMIC DNA]</scope>
    <source>
        <strain evidence="12">ATCC 42132</strain>
    </source>
</reference>
<dbReference type="InterPro" id="IPR038253">
    <property type="entry name" value="SRP68_N_sf"/>
</dbReference>
<keyword evidence="8" id="KW-0687">Ribonucleoprotein</keyword>
<evidence type="ECO:0000256" key="2">
    <source>
        <dbReference type="ARBA" id="ARBA00004604"/>
    </source>
</evidence>
<keyword evidence="4" id="KW-0963">Cytoplasm</keyword>